<dbReference type="GO" id="GO:0030288">
    <property type="term" value="C:outer membrane-bounded periplasmic space"/>
    <property type="evidence" value="ECO:0007669"/>
    <property type="project" value="TreeGrafter"/>
</dbReference>
<gene>
    <name evidence="2" type="ORF">A7K91_06450</name>
</gene>
<dbReference type="InterPro" id="IPR014225">
    <property type="entry name" value="Spore_II_D_firmicutes"/>
</dbReference>
<evidence type="ECO:0000313" key="2">
    <source>
        <dbReference type="EMBL" id="OBR63680.1"/>
    </source>
</evidence>
<dbReference type="InterPro" id="IPR013693">
    <property type="entry name" value="SpoIID/LytB_N"/>
</dbReference>
<reference evidence="2 3" key="1">
    <citation type="submission" date="2016-05" db="EMBL/GenBank/DDBJ databases">
        <title>Paenibacillus oryzae. sp. nov., isolated from the rice root.</title>
        <authorList>
            <person name="Zhang J."/>
            <person name="Zhang X."/>
        </authorList>
    </citation>
    <scope>NUCLEOTIDE SEQUENCE [LARGE SCALE GENOMIC DNA]</scope>
    <source>
        <strain evidence="2 3">1DrF-4</strain>
    </source>
</reference>
<evidence type="ECO:0000313" key="3">
    <source>
        <dbReference type="Proteomes" id="UP000092024"/>
    </source>
</evidence>
<comment type="caution">
    <text evidence="2">The sequence shown here is derived from an EMBL/GenBank/DDBJ whole genome shotgun (WGS) entry which is preliminary data.</text>
</comment>
<dbReference type="AlphaFoldDB" id="A0A1A5YE52"/>
<dbReference type="Pfam" id="PF08486">
    <property type="entry name" value="SpoIID"/>
    <property type="match status" value="1"/>
</dbReference>
<name>A0A1A5YE52_9BACL</name>
<protein>
    <submittedName>
        <fullName evidence="2">Stage II sporulation protein D</fullName>
    </submittedName>
</protein>
<organism evidence="2 3">
    <name type="scientific">Paenibacillus oryzae</name>
    <dbReference type="NCBI Taxonomy" id="1844972"/>
    <lineage>
        <taxon>Bacteria</taxon>
        <taxon>Bacillati</taxon>
        <taxon>Bacillota</taxon>
        <taxon>Bacilli</taxon>
        <taxon>Bacillales</taxon>
        <taxon>Paenibacillaceae</taxon>
        <taxon>Paenibacillus</taxon>
    </lineage>
</organism>
<dbReference type="EMBL" id="LYPA01000071">
    <property type="protein sequence ID" value="OBR63680.1"/>
    <property type="molecule type" value="Genomic_DNA"/>
</dbReference>
<accession>A0A1A5YE52</accession>
<dbReference type="InterPro" id="IPR051922">
    <property type="entry name" value="Bact_Sporulation_Assoc"/>
</dbReference>
<dbReference type="NCBIfam" id="TIGR02669">
    <property type="entry name" value="SpoIID_LytB"/>
    <property type="match status" value="1"/>
</dbReference>
<dbReference type="Proteomes" id="UP000092024">
    <property type="component" value="Unassembled WGS sequence"/>
</dbReference>
<sequence length="287" mass="31692">MQVKVYLSAKKKVEKVPLETYVLGVLAGEMTADFELEALKAQAIAARTYIVRKLSSASDEALKKKGADVTNTIQHQVYIPRKELLERWPGGADAEPFKKLEQAVAETRGLIITYNGGPIEAAFFSTSNGYTENSEEYWELQLPYLRSVASPWDKELSPRYKQQTELRQSELYAKLGLSGKAAKGKPVIKLVSETEGNRVKEVKINGVLFTGREVREKLGLASSQFTWKIDGKKISFTTYGMGHGVGMSQWGANGMAKEGKTAVDILQHYYSGASIVQASKLPMTLSS</sequence>
<dbReference type="NCBIfam" id="TIGR02870">
    <property type="entry name" value="spore_II_D"/>
    <property type="match status" value="1"/>
</dbReference>
<dbReference type="InterPro" id="IPR013486">
    <property type="entry name" value="SpoIID/LytB"/>
</dbReference>
<feature type="domain" description="Sporulation stage II protein D amidase enhancer LytB N-terminal" evidence="1">
    <location>
        <begin position="10"/>
        <end position="114"/>
    </location>
</feature>
<dbReference type="PANTHER" id="PTHR30032:SF4">
    <property type="entry name" value="AMIDASE ENHANCER"/>
    <property type="match status" value="1"/>
</dbReference>
<dbReference type="GO" id="GO:0030435">
    <property type="term" value="P:sporulation resulting in formation of a cellular spore"/>
    <property type="evidence" value="ECO:0007669"/>
    <property type="project" value="InterPro"/>
</dbReference>
<keyword evidence="3" id="KW-1185">Reference proteome</keyword>
<evidence type="ECO:0000259" key="1">
    <source>
        <dbReference type="Pfam" id="PF08486"/>
    </source>
</evidence>
<proteinExistence type="predicted"/>
<dbReference type="STRING" id="1844972.A7K91_06450"/>
<dbReference type="PANTHER" id="PTHR30032">
    <property type="entry name" value="N-ACETYLMURAMOYL-L-ALANINE AMIDASE-RELATED"/>
    <property type="match status" value="1"/>
</dbReference>